<dbReference type="EMBL" id="JBEDUW010000001">
    <property type="protein sequence ID" value="KAK9951361.1"/>
    <property type="molecule type" value="Genomic_DNA"/>
</dbReference>
<reference evidence="1 2" key="1">
    <citation type="journal article" date="2023" name="G3 (Bethesda)">
        <title>A chromosome-length genome assembly and annotation of blackberry (Rubus argutus, cv. 'Hillquist').</title>
        <authorList>
            <person name="Bruna T."/>
            <person name="Aryal R."/>
            <person name="Dudchenko O."/>
            <person name="Sargent D.J."/>
            <person name="Mead D."/>
            <person name="Buti M."/>
            <person name="Cavallini A."/>
            <person name="Hytonen T."/>
            <person name="Andres J."/>
            <person name="Pham M."/>
            <person name="Weisz D."/>
            <person name="Mascagni F."/>
            <person name="Usai G."/>
            <person name="Natali L."/>
            <person name="Bassil N."/>
            <person name="Fernandez G.E."/>
            <person name="Lomsadze A."/>
            <person name="Armour M."/>
            <person name="Olukolu B."/>
            <person name="Poorten T."/>
            <person name="Britton C."/>
            <person name="Davik J."/>
            <person name="Ashrafi H."/>
            <person name="Aiden E.L."/>
            <person name="Borodovsky M."/>
            <person name="Worthington M."/>
        </authorList>
    </citation>
    <scope>NUCLEOTIDE SEQUENCE [LARGE SCALE GENOMIC DNA]</scope>
    <source>
        <strain evidence="1">PI 553951</strain>
    </source>
</reference>
<organism evidence="1 2">
    <name type="scientific">Rubus argutus</name>
    <name type="common">Southern blackberry</name>
    <dbReference type="NCBI Taxonomy" id="59490"/>
    <lineage>
        <taxon>Eukaryota</taxon>
        <taxon>Viridiplantae</taxon>
        <taxon>Streptophyta</taxon>
        <taxon>Embryophyta</taxon>
        <taxon>Tracheophyta</taxon>
        <taxon>Spermatophyta</taxon>
        <taxon>Magnoliopsida</taxon>
        <taxon>eudicotyledons</taxon>
        <taxon>Gunneridae</taxon>
        <taxon>Pentapetalae</taxon>
        <taxon>rosids</taxon>
        <taxon>fabids</taxon>
        <taxon>Rosales</taxon>
        <taxon>Rosaceae</taxon>
        <taxon>Rosoideae</taxon>
        <taxon>Rosoideae incertae sedis</taxon>
        <taxon>Rubus</taxon>
    </lineage>
</organism>
<evidence type="ECO:0000313" key="1">
    <source>
        <dbReference type="EMBL" id="KAK9951361.1"/>
    </source>
</evidence>
<dbReference type="AlphaFoldDB" id="A0AAW1YRM4"/>
<name>A0AAW1YRM4_RUBAR</name>
<accession>A0AAW1YRM4</accession>
<keyword evidence="2" id="KW-1185">Reference proteome</keyword>
<dbReference type="Proteomes" id="UP001457282">
    <property type="component" value="Unassembled WGS sequence"/>
</dbReference>
<sequence length="78" mass="8942">MAASPLLGFHLGTPPSPPVIHHLHSHRTQDDTAEPCISPSLRHRAQRPALAVLCRWFLQAARLEWIEGCHNCCWNLWW</sequence>
<protein>
    <submittedName>
        <fullName evidence="1">Uncharacterized protein</fullName>
    </submittedName>
</protein>
<proteinExistence type="predicted"/>
<evidence type="ECO:0000313" key="2">
    <source>
        <dbReference type="Proteomes" id="UP001457282"/>
    </source>
</evidence>
<comment type="caution">
    <text evidence="1">The sequence shown here is derived from an EMBL/GenBank/DDBJ whole genome shotgun (WGS) entry which is preliminary data.</text>
</comment>
<gene>
    <name evidence="1" type="ORF">M0R45_006808</name>
</gene>